<dbReference type="InterPro" id="IPR047138">
    <property type="entry name" value="RHPN1_2"/>
</dbReference>
<dbReference type="PROSITE" id="PS51860">
    <property type="entry name" value="REM_1"/>
    <property type="match status" value="1"/>
</dbReference>
<evidence type="ECO:0000313" key="7">
    <source>
        <dbReference type="Proteomes" id="UP000694700"/>
    </source>
</evidence>
<dbReference type="InterPro" id="IPR038499">
    <property type="entry name" value="BRO1_sf"/>
</dbReference>
<accession>A0A8C1TNV5</accession>
<dbReference type="SMART" id="SM01041">
    <property type="entry name" value="BRO1"/>
    <property type="match status" value="1"/>
</dbReference>
<dbReference type="InterPro" id="IPR004328">
    <property type="entry name" value="BRO1_dom"/>
</dbReference>
<dbReference type="CDD" id="cd06712">
    <property type="entry name" value="PDZ_rhophilin-like"/>
    <property type="match status" value="1"/>
</dbReference>
<keyword evidence="2" id="KW-0175">Coiled coil</keyword>
<dbReference type="AlphaFoldDB" id="A0A8C1TNV5"/>
<organism evidence="6 7">
    <name type="scientific">Cyprinus carpio</name>
    <name type="common">Common carp</name>
    <dbReference type="NCBI Taxonomy" id="7962"/>
    <lineage>
        <taxon>Eukaryota</taxon>
        <taxon>Metazoa</taxon>
        <taxon>Chordata</taxon>
        <taxon>Craniata</taxon>
        <taxon>Vertebrata</taxon>
        <taxon>Euteleostomi</taxon>
        <taxon>Actinopterygii</taxon>
        <taxon>Neopterygii</taxon>
        <taxon>Teleostei</taxon>
        <taxon>Ostariophysi</taxon>
        <taxon>Cypriniformes</taxon>
        <taxon>Cyprinidae</taxon>
        <taxon>Cyprininae</taxon>
        <taxon>Cyprinus</taxon>
    </lineage>
</organism>
<dbReference type="PROSITE" id="PS50106">
    <property type="entry name" value="PDZ"/>
    <property type="match status" value="1"/>
</dbReference>
<dbReference type="Gene3D" id="2.30.42.10">
    <property type="match status" value="1"/>
</dbReference>
<dbReference type="SUPFAM" id="SSF46585">
    <property type="entry name" value="HR1 repeat"/>
    <property type="match status" value="1"/>
</dbReference>
<evidence type="ECO:0000259" key="5">
    <source>
        <dbReference type="PROSITE" id="PS51860"/>
    </source>
</evidence>
<protein>
    <submittedName>
        <fullName evidence="6">Rhophilin, Rho GTPase binding protein 2</fullName>
    </submittedName>
</protein>
<dbReference type="PROSITE" id="PS51180">
    <property type="entry name" value="BRO1"/>
    <property type="match status" value="1"/>
</dbReference>
<evidence type="ECO:0000259" key="4">
    <source>
        <dbReference type="PROSITE" id="PS51180"/>
    </source>
</evidence>
<dbReference type="Pfam" id="PF03097">
    <property type="entry name" value="BRO1"/>
    <property type="match status" value="1"/>
</dbReference>
<dbReference type="Proteomes" id="UP000694700">
    <property type="component" value="Unplaced"/>
</dbReference>
<dbReference type="InterPro" id="IPR036274">
    <property type="entry name" value="HR1_rpt_sf"/>
</dbReference>
<proteinExistence type="inferred from homology"/>
<feature type="domain" description="BRO1" evidence="4">
    <location>
        <begin position="59"/>
        <end position="411"/>
    </location>
</feature>
<dbReference type="PANTHER" id="PTHR23031">
    <property type="entry name" value="RHOPHILIN"/>
    <property type="match status" value="1"/>
</dbReference>
<dbReference type="PANTHER" id="PTHR23031:SF5">
    <property type="entry name" value="RHOPHILIN-2-RELATED"/>
    <property type="match status" value="1"/>
</dbReference>
<dbReference type="SMART" id="SM00228">
    <property type="entry name" value="PDZ"/>
    <property type="match status" value="1"/>
</dbReference>
<reference evidence="6" key="1">
    <citation type="submission" date="2025-08" db="UniProtKB">
        <authorList>
            <consortium name="Ensembl"/>
        </authorList>
    </citation>
    <scope>IDENTIFICATION</scope>
</reference>
<dbReference type="Ensembl" id="ENSCCRT00015024649.1">
    <property type="protein sequence ID" value="ENSCCRP00015023772.1"/>
    <property type="gene ID" value="ENSCCRG00015009267.1"/>
</dbReference>
<dbReference type="InterPro" id="IPR011072">
    <property type="entry name" value="HR1_rho-bd"/>
</dbReference>
<dbReference type="SUPFAM" id="SSF50156">
    <property type="entry name" value="PDZ domain-like"/>
    <property type="match status" value="1"/>
</dbReference>
<comment type="similarity">
    <text evidence="1">Belongs to the RHPN family.</text>
</comment>
<dbReference type="Pfam" id="PF02185">
    <property type="entry name" value="HR1"/>
    <property type="match status" value="1"/>
</dbReference>
<evidence type="ECO:0000313" key="6">
    <source>
        <dbReference type="Ensembl" id="ENSCCRP00015023772.1"/>
    </source>
</evidence>
<dbReference type="Gene3D" id="1.25.40.280">
    <property type="entry name" value="alix/aip1 like domains"/>
    <property type="match status" value="1"/>
</dbReference>
<sequence length="637" mass="72042">YKSDLLPHKLQNKRAHINQQIIKQMRMRAGAENLLKATSNKFQALVVVLELSYVNSDLQLLMEQLEGLNSSVDVYQNENRPDLILEHYSEDGSNFQAEIDDLMDLRQACRTPSRNPSGVDLLASYFSQLSFLEPRFFSPTRQIAIFFTWYDSFTGVPVCQQNISLEKASMLFNMAALYSQIGTRADRQTQAGLEDAIAAFQKSAGVLHYLKETFTHTPSYDMSPAMLSMLIRLMLAQAQECMFEQITLPGIRNEFFSLLKIAQEAAKVGETYSEVHQSMIQTPIKNNVPFFWTTISELKTNHYNSLAHYFVSTALLDHQLAPSDDEDKQEKALSQLYDTMPEGRSPLDILKNKEERRRIGKAHLQRSIMGHEEAIRTHSRCRHLQKLDILSEILQAGLKRSLTKFEQNDKEDEFTDYMLAPDIISKTEKKAEMEIPAATKVKVKDLFQQLGPLSVFSAKQRWSAPRTIRLRLQDRDLGFTLKGDAPVQIQSLDPLCPAAAEGLKEGDYLVAVGDTECKWLGVSDVMKLLKDVDEEGVNIRVVSILITSPLCLFLQPTKSATYGGLPKTYSMICLAHDEDDKNPKSRKVAKKPSFLSWGLKNKQKSGSTLSLPNADYNGPWNRPCPTYPSSCNESALY</sequence>
<dbReference type="InterPro" id="IPR036034">
    <property type="entry name" value="PDZ_sf"/>
</dbReference>
<evidence type="ECO:0000256" key="1">
    <source>
        <dbReference type="ARBA" id="ARBA00010369"/>
    </source>
</evidence>
<dbReference type="InterPro" id="IPR001478">
    <property type="entry name" value="PDZ"/>
</dbReference>
<name>A0A8C1TNV5_CYPCA</name>
<evidence type="ECO:0000256" key="2">
    <source>
        <dbReference type="PROSITE-ProRule" id="PRU01207"/>
    </source>
</evidence>
<dbReference type="GO" id="GO:0051497">
    <property type="term" value="P:negative regulation of stress fiber assembly"/>
    <property type="evidence" value="ECO:0007669"/>
    <property type="project" value="TreeGrafter"/>
</dbReference>
<dbReference type="Gene3D" id="1.10.287.160">
    <property type="entry name" value="HR1 repeat"/>
    <property type="match status" value="1"/>
</dbReference>
<dbReference type="GO" id="GO:0007165">
    <property type="term" value="P:signal transduction"/>
    <property type="evidence" value="ECO:0007669"/>
    <property type="project" value="InterPro"/>
</dbReference>
<feature type="domain" description="PDZ" evidence="3">
    <location>
        <begin position="467"/>
        <end position="535"/>
    </location>
</feature>
<evidence type="ECO:0000259" key="3">
    <source>
        <dbReference type="PROSITE" id="PS50106"/>
    </source>
</evidence>
<feature type="domain" description="REM-1" evidence="5">
    <location>
        <begin position="1"/>
        <end position="74"/>
    </location>
</feature>
<dbReference type="SMART" id="SM00742">
    <property type="entry name" value="Hr1"/>
    <property type="match status" value="1"/>
</dbReference>